<keyword evidence="4" id="KW-0175">Coiled coil</keyword>
<reference evidence="6 7" key="1">
    <citation type="submission" date="2019-12" db="EMBL/GenBank/DDBJ databases">
        <title>Comparative genomics gives insights into the taxonomy of the Azoarcus-Aromatoleum group and reveals separate origins of nif in the plant-associated Azoarcus and non-plant-associated Aromatoleum sub-groups.</title>
        <authorList>
            <person name="Lafos M."/>
            <person name="Maluk M."/>
            <person name="Batista M."/>
            <person name="Junghare M."/>
            <person name="Carmona M."/>
            <person name="Faoro H."/>
            <person name="Cruz L.M."/>
            <person name="Battistoni F."/>
            <person name="De Souza E."/>
            <person name="Pedrosa F."/>
            <person name="Chen W.-M."/>
            <person name="Poole P.S."/>
            <person name="Dixon R.A."/>
            <person name="James E.K."/>
        </authorList>
    </citation>
    <scope>NUCLEOTIDE SEQUENCE [LARGE SCALE GENOMIC DNA]</scope>
    <source>
        <strain evidence="6 7">Td21</strain>
    </source>
</reference>
<name>A0ABX1Q0I2_9RHOO</name>
<keyword evidence="2" id="KW-0680">Restriction system</keyword>
<dbReference type="Gene3D" id="1.10.287.1120">
    <property type="entry name" value="Bipartite methylase S protein"/>
    <property type="match status" value="1"/>
</dbReference>
<dbReference type="InterPro" id="IPR044946">
    <property type="entry name" value="Restrct_endonuc_typeI_TRD_sf"/>
</dbReference>
<evidence type="ECO:0000313" key="6">
    <source>
        <dbReference type="EMBL" id="NMG45148.1"/>
    </source>
</evidence>
<organism evidence="6 7">
    <name type="scientific">Aromatoleum toluvorans</name>
    <dbReference type="NCBI Taxonomy" id="92002"/>
    <lineage>
        <taxon>Bacteria</taxon>
        <taxon>Pseudomonadati</taxon>
        <taxon>Pseudomonadota</taxon>
        <taxon>Betaproteobacteria</taxon>
        <taxon>Rhodocyclales</taxon>
        <taxon>Rhodocyclaceae</taxon>
        <taxon>Aromatoleum</taxon>
    </lineage>
</organism>
<dbReference type="RefSeq" id="WP_169256992.1">
    <property type="nucleotide sequence ID" value="NZ_WTVN01000025.1"/>
</dbReference>
<dbReference type="CDD" id="cd17249">
    <property type="entry name" value="RMtype1_S_EcoR124I-TRD2-CR2_like"/>
    <property type="match status" value="1"/>
</dbReference>
<dbReference type="EMBL" id="WTVN01000025">
    <property type="protein sequence ID" value="NMG45148.1"/>
    <property type="molecule type" value="Genomic_DNA"/>
</dbReference>
<dbReference type="InterPro" id="IPR052021">
    <property type="entry name" value="Type-I_RS_S_subunit"/>
</dbReference>
<evidence type="ECO:0000259" key="5">
    <source>
        <dbReference type="Pfam" id="PF01420"/>
    </source>
</evidence>
<dbReference type="PANTHER" id="PTHR30408:SF12">
    <property type="entry name" value="TYPE I RESTRICTION ENZYME MJAVIII SPECIFICITY SUBUNIT"/>
    <property type="match status" value="1"/>
</dbReference>
<feature type="coiled-coil region" evidence="4">
    <location>
        <begin position="357"/>
        <end position="384"/>
    </location>
</feature>
<keyword evidence="3" id="KW-0238">DNA-binding</keyword>
<proteinExistence type="inferred from homology"/>
<comment type="similarity">
    <text evidence="1">Belongs to the type-I restriction system S methylase family.</text>
</comment>
<gene>
    <name evidence="6" type="ORF">GPA22_15610</name>
</gene>
<evidence type="ECO:0000313" key="7">
    <source>
        <dbReference type="Proteomes" id="UP000623795"/>
    </source>
</evidence>
<dbReference type="SUPFAM" id="SSF116734">
    <property type="entry name" value="DNA methylase specificity domain"/>
    <property type="match status" value="2"/>
</dbReference>
<keyword evidence="7" id="KW-1185">Reference proteome</keyword>
<evidence type="ECO:0000256" key="3">
    <source>
        <dbReference type="ARBA" id="ARBA00023125"/>
    </source>
</evidence>
<sequence>MTASHTSPMVWPRKLISDLFEVRAAGDIEWSRWNREQDAEHPFPVYANGRADSGLHGYASYAVEEGDAVTLTARGTPGELGFAFFRASSFTPIGRLLVLRSKGEADARFFASYINGVVRFAQENTGVAQLTAPQVTRCQVDVPPLPEQRAIAAALSVVDTLLAKLDQLIAKKRDLKQAAIQQLLTGQTRLPGFEGDWEVKRLDELGTWKGGMTPSMQNPDYWHGGTVPWISSGDVKSVLLKQTGFSITPLAVKHGATTMLPTNSIVLVTRSGILRKYLPVAMNIVPMSINQDIKALIPAQGFSSAFLLHALIGSGDQILKQCLKTGTTVESIEFRWLKAFKIPVPLRDEQTAIAAVLSEMDAELAALEARRDKTRALKQAMMQELLTGRTRLI</sequence>
<protein>
    <recommendedName>
        <fullName evidence="5">Type I restriction modification DNA specificity domain-containing protein</fullName>
    </recommendedName>
</protein>
<feature type="domain" description="Type I restriction modification DNA specificity" evidence="5">
    <location>
        <begin position="16"/>
        <end position="162"/>
    </location>
</feature>
<dbReference type="PANTHER" id="PTHR30408">
    <property type="entry name" value="TYPE-1 RESTRICTION ENZYME ECOKI SPECIFICITY PROTEIN"/>
    <property type="match status" value="1"/>
</dbReference>
<evidence type="ECO:0000256" key="4">
    <source>
        <dbReference type="SAM" id="Coils"/>
    </source>
</evidence>
<dbReference type="Proteomes" id="UP000623795">
    <property type="component" value="Unassembled WGS sequence"/>
</dbReference>
<evidence type="ECO:0000256" key="1">
    <source>
        <dbReference type="ARBA" id="ARBA00010923"/>
    </source>
</evidence>
<dbReference type="Gene3D" id="3.90.220.20">
    <property type="entry name" value="DNA methylase specificity domains"/>
    <property type="match status" value="2"/>
</dbReference>
<comment type="caution">
    <text evidence="6">The sequence shown here is derived from an EMBL/GenBank/DDBJ whole genome shotgun (WGS) entry which is preliminary data.</text>
</comment>
<dbReference type="Pfam" id="PF01420">
    <property type="entry name" value="Methylase_S"/>
    <property type="match status" value="2"/>
</dbReference>
<evidence type="ECO:0000256" key="2">
    <source>
        <dbReference type="ARBA" id="ARBA00022747"/>
    </source>
</evidence>
<accession>A0ABX1Q0I2</accession>
<dbReference type="InterPro" id="IPR000055">
    <property type="entry name" value="Restrct_endonuc_typeI_TRD"/>
</dbReference>
<feature type="domain" description="Type I restriction modification DNA specificity" evidence="5">
    <location>
        <begin position="195"/>
        <end position="370"/>
    </location>
</feature>